<keyword evidence="2" id="KW-1185">Reference proteome</keyword>
<reference evidence="1 2" key="1">
    <citation type="submission" date="2019-04" db="EMBL/GenBank/DDBJ databases">
        <title>Friends and foes A comparative genomics study of 23 Aspergillus species from section Flavi.</title>
        <authorList>
            <consortium name="DOE Joint Genome Institute"/>
            <person name="Kjaerbolling I."/>
            <person name="Vesth T."/>
            <person name="Frisvad J.C."/>
            <person name="Nybo J.L."/>
            <person name="Theobald S."/>
            <person name="Kildgaard S."/>
            <person name="Isbrandt T."/>
            <person name="Kuo A."/>
            <person name="Sato A."/>
            <person name="Lyhne E.K."/>
            <person name="Kogle M.E."/>
            <person name="Wiebenga A."/>
            <person name="Kun R.S."/>
            <person name="Lubbers R.J."/>
            <person name="Makela M.R."/>
            <person name="Barry K."/>
            <person name="Chovatia M."/>
            <person name="Clum A."/>
            <person name="Daum C."/>
            <person name="Haridas S."/>
            <person name="He G."/>
            <person name="LaButti K."/>
            <person name="Lipzen A."/>
            <person name="Mondo S."/>
            <person name="Riley R."/>
            <person name="Salamov A."/>
            <person name="Simmons B.A."/>
            <person name="Magnuson J.K."/>
            <person name="Henrissat B."/>
            <person name="Mortensen U.H."/>
            <person name="Larsen T.O."/>
            <person name="Devries R.P."/>
            <person name="Grigoriev I.V."/>
            <person name="Machida M."/>
            <person name="Baker S.E."/>
            <person name="Andersen M.R."/>
        </authorList>
    </citation>
    <scope>NUCLEOTIDE SEQUENCE [LARGE SCALE GENOMIC DNA]</scope>
    <source>
        <strain evidence="1 2">CBS 117626</strain>
    </source>
</reference>
<sequence length="119" mass="13656">MTFWDVALSINELNYVHAPTPFLIQPTKESINTSMDHQKWMDNQQLQRDNHMQACQELGFKLCHLYHLSLYNRVTIDRADMTDNASGLSTIYGSITSLTNAEDIRNIGEGQMTVPYSIF</sequence>
<name>A0A5N6V7Q6_ASPTM</name>
<organism evidence="1 2">
    <name type="scientific">Aspergillus tamarii</name>
    <dbReference type="NCBI Taxonomy" id="41984"/>
    <lineage>
        <taxon>Eukaryota</taxon>
        <taxon>Fungi</taxon>
        <taxon>Dikarya</taxon>
        <taxon>Ascomycota</taxon>
        <taxon>Pezizomycotina</taxon>
        <taxon>Eurotiomycetes</taxon>
        <taxon>Eurotiomycetidae</taxon>
        <taxon>Eurotiales</taxon>
        <taxon>Aspergillaceae</taxon>
        <taxon>Aspergillus</taxon>
        <taxon>Aspergillus subgen. Circumdati</taxon>
    </lineage>
</organism>
<dbReference type="AlphaFoldDB" id="A0A5N6V7Q6"/>
<protein>
    <submittedName>
        <fullName evidence="1">Uncharacterized protein</fullName>
    </submittedName>
</protein>
<dbReference type="OrthoDB" id="10615300at2759"/>
<dbReference type="Proteomes" id="UP000326950">
    <property type="component" value="Unassembled WGS sequence"/>
</dbReference>
<gene>
    <name evidence="1" type="ORF">BDV40DRAFT_254674</name>
</gene>
<proteinExistence type="predicted"/>
<dbReference type="EMBL" id="ML738592">
    <property type="protein sequence ID" value="KAE8166843.1"/>
    <property type="molecule type" value="Genomic_DNA"/>
</dbReference>
<evidence type="ECO:0000313" key="1">
    <source>
        <dbReference type="EMBL" id="KAE8166843.1"/>
    </source>
</evidence>
<evidence type="ECO:0000313" key="2">
    <source>
        <dbReference type="Proteomes" id="UP000326950"/>
    </source>
</evidence>
<accession>A0A5N6V7Q6</accession>